<evidence type="ECO:0000313" key="3">
    <source>
        <dbReference type="EnsemblPlants" id="ORUFI10G05630.1"/>
    </source>
</evidence>
<evidence type="ECO:0000256" key="1">
    <source>
        <dbReference type="SAM" id="MobiDB-lite"/>
    </source>
</evidence>
<evidence type="ECO:0000259" key="2">
    <source>
        <dbReference type="Pfam" id="PF24530"/>
    </source>
</evidence>
<dbReference type="EnsemblPlants" id="ORUFI10G05630.1">
    <property type="protein sequence ID" value="ORUFI10G05630.1"/>
    <property type="gene ID" value="ORUFI10G05630"/>
</dbReference>
<sequence length="293" mass="33242">MRHEQFVLALVHPQLPEEQWEEHRNEIRGFLEQVRHVQILESYPHPNAVAMFQVRSPVHRDALVLGLPLDYDGVHQVRFVRHDQGPNWRNAPYNHRGWVMMLDFPLDYINLHNVNQVVFTFGDLDWWFDEDPLKGRVLARVWFRDLDSVPQFVVWEQPNVPDGQSWTIYVYTLKGKFADVIPPDDGIPPGEGPVDPNINLEDAPAWQFGNLQQQGGDGHGWGNWDAAEHNEDFEPPVPVPDEVNAISSSVSSYPAASSDSSVVSLISVSSSENEDLPSAENAIVAQKIPSDYV</sequence>
<dbReference type="Proteomes" id="UP000008022">
    <property type="component" value="Unassembled WGS sequence"/>
</dbReference>
<proteinExistence type="predicted"/>
<dbReference type="HOGENOM" id="CLU_053420_0_0_1"/>
<feature type="compositionally biased region" description="Low complexity" evidence="1">
    <location>
        <begin position="182"/>
        <end position="196"/>
    </location>
</feature>
<dbReference type="InterPro" id="IPR056018">
    <property type="entry name" value="DUF7597"/>
</dbReference>
<feature type="domain" description="DUF7597" evidence="2">
    <location>
        <begin position="1"/>
        <end position="92"/>
    </location>
</feature>
<accession>A0A0E0QXE0</accession>
<reference evidence="4" key="1">
    <citation type="submission" date="2013-06" db="EMBL/GenBank/DDBJ databases">
        <authorList>
            <person name="Zhao Q."/>
        </authorList>
    </citation>
    <scope>NUCLEOTIDE SEQUENCE</scope>
    <source>
        <strain evidence="4">cv. W1943</strain>
    </source>
</reference>
<evidence type="ECO:0000313" key="4">
    <source>
        <dbReference type="Proteomes" id="UP000008022"/>
    </source>
</evidence>
<protein>
    <recommendedName>
        <fullName evidence="2">DUF7597 domain-containing protein</fullName>
    </recommendedName>
</protein>
<dbReference type="Gramene" id="ORUFI10G05630.1">
    <property type="protein sequence ID" value="ORUFI10G05630.1"/>
    <property type="gene ID" value="ORUFI10G05630"/>
</dbReference>
<organism evidence="3 4">
    <name type="scientific">Oryza rufipogon</name>
    <name type="common">Brownbeard rice</name>
    <name type="synonym">Asian wild rice</name>
    <dbReference type="NCBI Taxonomy" id="4529"/>
    <lineage>
        <taxon>Eukaryota</taxon>
        <taxon>Viridiplantae</taxon>
        <taxon>Streptophyta</taxon>
        <taxon>Embryophyta</taxon>
        <taxon>Tracheophyta</taxon>
        <taxon>Spermatophyta</taxon>
        <taxon>Magnoliopsida</taxon>
        <taxon>Liliopsida</taxon>
        <taxon>Poales</taxon>
        <taxon>Poaceae</taxon>
        <taxon>BOP clade</taxon>
        <taxon>Oryzoideae</taxon>
        <taxon>Oryzeae</taxon>
        <taxon>Oryzinae</taxon>
        <taxon>Oryza</taxon>
    </lineage>
</organism>
<name>A0A0E0QXE0_ORYRU</name>
<feature type="region of interest" description="Disordered" evidence="1">
    <location>
        <begin position="182"/>
        <end position="201"/>
    </location>
</feature>
<dbReference type="Pfam" id="PF24530">
    <property type="entry name" value="DUF7597"/>
    <property type="match status" value="1"/>
</dbReference>
<dbReference type="AlphaFoldDB" id="A0A0E0QXE0"/>
<feature type="region of interest" description="Disordered" evidence="1">
    <location>
        <begin position="209"/>
        <end position="244"/>
    </location>
</feature>
<dbReference type="PANTHER" id="PTHR33075:SF7">
    <property type="entry name" value="OS02G0303350 PROTEIN"/>
    <property type="match status" value="1"/>
</dbReference>
<dbReference type="OMA" id="WFRDLDS"/>
<keyword evidence="4" id="KW-1185">Reference proteome</keyword>
<dbReference type="PANTHER" id="PTHR33075">
    <property type="entry name" value="OS02G0499800 PROTEIN"/>
    <property type="match status" value="1"/>
</dbReference>
<reference evidence="3" key="2">
    <citation type="submission" date="2015-06" db="UniProtKB">
        <authorList>
            <consortium name="EnsemblPlants"/>
        </authorList>
    </citation>
    <scope>IDENTIFICATION</scope>
</reference>